<keyword evidence="3 10" id="KW-0819">tRNA processing</keyword>
<evidence type="ECO:0000256" key="7">
    <source>
        <dbReference type="ARBA" id="ARBA00022842"/>
    </source>
</evidence>
<comment type="function">
    <text evidence="10">Exhibits a very high intrinsic GTPase hydrolysis rate. Involved in the addition of a carboxymethylaminomethyl (cmnm) group at the wobble position (U34) of certain tRNAs, forming tRNA-cmnm(5)s(2)U34.</text>
</comment>
<evidence type="ECO:0000256" key="4">
    <source>
        <dbReference type="ARBA" id="ARBA00022723"/>
    </source>
</evidence>
<evidence type="ECO:0000256" key="8">
    <source>
        <dbReference type="ARBA" id="ARBA00022958"/>
    </source>
</evidence>
<comment type="subcellular location">
    <subcellularLocation>
        <location evidence="10">Cytoplasm</location>
    </subcellularLocation>
</comment>
<dbReference type="Pfam" id="PF10396">
    <property type="entry name" value="TrmE_N"/>
    <property type="match status" value="1"/>
</dbReference>
<dbReference type="SUPFAM" id="SSF52540">
    <property type="entry name" value="P-loop containing nucleoside triphosphate hydrolases"/>
    <property type="match status" value="1"/>
</dbReference>
<sequence length="448" mass="50003">MDTIAAIATPPGVAAIAIVRISGEDTLKVLEKVFVRKKGKGRPPSHKVILGYIVDPETHSVIDEVLLTFMKSPRSYTGEDMAEISCHGGKLVPKLVLRAVLKAGARLAEPGEFTKRAFLNGKMDLIRARGVLEIIEAETEKAVLLARERLLGHTSEKLAELRENYLSFLKDLEARIDFEEDVPQISEDYIGKKLQELRENLENLIKTGEANRYYFEGARIAILGMPNVGKSTLFNDLLGQERAIVTEEAGTTRDIISESVIWNGIPLTLYDTAGVREAEGKVESIGIERALELSKRADLRLLLIDCSSPLTSEDMRLLETVEKPRIIVLNKIDLGEKIKPGDIEGETVVEVSALKGTGVSELRQKIMEFLERPEVTGTIAFTRREGELLREALRELKEGTERWMEGFPLDILSFHVRKSLEKLELLLGISDIPEETLSRIFSEFCIGK</sequence>
<dbReference type="InterPro" id="IPR027368">
    <property type="entry name" value="MnmE_dom2"/>
</dbReference>
<evidence type="ECO:0000256" key="9">
    <source>
        <dbReference type="ARBA" id="ARBA00023134"/>
    </source>
</evidence>
<dbReference type="GO" id="GO:0005525">
    <property type="term" value="F:GTP binding"/>
    <property type="evidence" value="ECO:0007669"/>
    <property type="project" value="UniProtKB-UniRule"/>
</dbReference>
<feature type="binding site" evidence="10">
    <location>
        <position position="231"/>
    </location>
    <ligand>
        <name>Mg(2+)</name>
        <dbReference type="ChEBI" id="CHEBI:18420"/>
    </ligand>
</feature>
<dbReference type="FunFam" id="3.30.1360.120:FF:000003">
    <property type="entry name" value="tRNA modification GTPase MnmE"/>
    <property type="match status" value="1"/>
</dbReference>
<keyword evidence="8 10" id="KW-0630">Potassium</keyword>
<dbReference type="InterPro" id="IPR027417">
    <property type="entry name" value="P-loop_NTPase"/>
</dbReference>
<feature type="binding site" evidence="10">
    <location>
        <position position="122"/>
    </location>
    <ligand>
        <name>(6S)-5-formyl-5,6,7,8-tetrahydrofolate</name>
        <dbReference type="ChEBI" id="CHEBI:57457"/>
    </ligand>
</feature>
<evidence type="ECO:0000313" key="13">
    <source>
        <dbReference type="EMBL" id="HDM90482.1"/>
    </source>
</evidence>
<dbReference type="PROSITE" id="PS51709">
    <property type="entry name" value="G_TRME"/>
    <property type="match status" value="1"/>
</dbReference>
<dbReference type="NCBIfam" id="TIGR00450">
    <property type="entry name" value="mnmE_trmE_thdF"/>
    <property type="match status" value="1"/>
</dbReference>
<dbReference type="GO" id="GO:0030488">
    <property type="term" value="P:tRNA methylation"/>
    <property type="evidence" value="ECO:0007669"/>
    <property type="project" value="TreeGrafter"/>
</dbReference>
<evidence type="ECO:0000256" key="10">
    <source>
        <dbReference type="HAMAP-Rule" id="MF_00379"/>
    </source>
</evidence>
<dbReference type="PANTHER" id="PTHR42714">
    <property type="entry name" value="TRNA MODIFICATION GTPASE GTPBP3"/>
    <property type="match status" value="1"/>
</dbReference>
<feature type="binding site" evidence="10">
    <location>
        <position position="83"/>
    </location>
    <ligand>
        <name>(6S)-5-formyl-5,6,7,8-tetrahydrofolate</name>
        <dbReference type="ChEBI" id="CHEBI:57457"/>
    </ligand>
</feature>
<accession>A0A7C0XBC5</accession>
<evidence type="ECO:0000256" key="11">
    <source>
        <dbReference type="RuleBase" id="RU003313"/>
    </source>
</evidence>
<name>A0A7C0XBC5_UNCW3</name>
<dbReference type="GO" id="GO:0005829">
    <property type="term" value="C:cytosol"/>
    <property type="evidence" value="ECO:0007669"/>
    <property type="project" value="TreeGrafter"/>
</dbReference>
<dbReference type="Gene3D" id="3.30.1360.120">
    <property type="entry name" value="Probable tRNA modification gtpase trme, domain 1"/>
    <property type="match status" value="1"/>
</dbReference>
<evidence type="ECO:0000259" key="12">
    <source>
        <dbReference type="PROSITE" id="PS51709"/>
    </source>
</evidence>
<dbReference type="CDD" id="cd04164">
    <property type="entry name" value="trmE"/>
    <property type="match status" value="1"/>
</dbReference>
<protein>
    <recommendedName>
        <fullName evidence="10">tRNA modification GTPase MnmE</fullName>
        <ecNumber evidence="10">3.6.-.-</ecNumber>
    </recommendedName>
</protein>
<dbReference type="GO" id="GO:0042802">
    <property type="term" value="F:identical protein binding"/>
    <property type="evidence" value="ECO:0007669"/>
    <property type="project" value="UniProtKB-ARBA"/>
</dbReference>
<gene>
    <name evidence="10 13" type="primary">mnmE</name>
    <name evidence="10" type="synonym">trmE</name>
    <name evidence="13" type="ORF">ENG67_04655</name>
</gene>
<dbReference type="InterPro" id="IPR025867">
    <property type="entry name" value="MnmE_helical"/>
</dbReference>
<comment type="caution">
    <text evidence="10">Lacks conserved residue(s) required for the propagation of feature annotation.</text>
</comment>
<dbReference type="FunFam" id="3.40.50.300:FF:001376">
    <property type="entry name" value="tRNA modification GTPase MnmE"/>
    <property type="match status" value="1"/>
</dbReference>
<feature type="binding site" evidence="10">
    <location>
        <begin position="227"/>
        <end position="232"/>
    </location>
    <ligand>
        <name>GTP</name>
        <dbReference type="ChEBI" id="CHEBI:37565"/>
    </ligand>
</feature>
<feature type="binding site" evidence="10">
    <location>
        <begin position="246"/>
        <end position="252"/>
    </location>
    <ligand>
        <name>GTP</name>
        <dbReference type="ChEBI" id="CHEBI:37565"/>
    </ligand>
</feature>
<feature type="binding site" evidence="10">
    <location>
        <position position="252"/>
    </location>
    <ligand>
        <name>Mg(2+)</name>
        <dbReference type="ChEBI" id="CHEBI:18420"/>
    </ligand>
</feature>
<dbReference type="InterPro" id="IPR005225">
    <property type="entry name" value="Small_GTP-bd"/>
</dbReference>
<dbReference type="InterPro" id="IPR031168">
    <property type="entry name" value="G_TrmE"/>
</dbReference>
<keyword evidence="7 10" id="KW-0460">Magnesium</keyword>
<keyword evidence="2 10" id="KW-0963">Cytoplasm</keyword>
<dbReference type="Gene3D" id="3.40.50.300">
    <property type="entry name" value="P-loop containing nucleotide triphosphate hydrolases"/>
    <property type="match status" value="1"/>
</dbReference>
<keyword evidence="9 10" id="KW-0342">GTP-binding</keyword>
<dbReference type="EMBL" id="DRBW01000179">
    <property type="protein sequence ID" value="HDM90482.1"/>
    <property type="molecule type" value="Genomic_DNA"/>
</dbReference>
<dbReference type="Gene3D" id="1.20.120.430">
    <property type="entry name" value="tRNA modification GTPase MnmE domain 2"/>
    <property type="match status" value="1"/>
</dbReference>
<dbReference type="PANTHER" id="PTHR42714:SF2">
    <property type="entry name" value="TRNA MODIFICATION GTPASE GTPBP3, MITOCHONDRIAL"/>
    <property type="match status" value="1"/>
</dbReference>
<dbReference type="EC" id="3.6.-.-" evidence="10"/>
<dbReference type="GO" id="GO:0003924">
    <property type="term" value="F:GTPase activity"/>
    <property type="evidence" value="ECO:0007669"/>
    <property type="project" value="UniProtKB-UniRule"/>
</dbReference>
<comment type="similarity">
    <text evidence="1 10 11">Belongs to the TRAFAC class TrmE-Era-EngA-EngB-Septin-like GTPase superfamily. TrmE GTPase family.</text>
</comment>
<evidence type="ECO:0000256" key="3">
    <source>
        <dbReference type="ARBA" id="ARBA00022694"/>
    </source>
</evidence>
<evidence type="ECO:0000256" key="2">
    <source>
        <dbReference type="ARBA" id="ARBA00022490"/>
    </source>
</evidence>
<feature type="domain" description="TrmE-type G" evidence="12">
    <location>
        <begin position="217"/>
        <end position="371"/>
    </location>
</feature>
<comment type="subunit">
    <text evidence="10">Homodimer. Heterotetramer of two MnmE and two MnmG subunits.</text>
</comment>
<keyword evidence="6 10" id="KW-0378">Hydrolase</keyword>
<dbReference type="InterPro" id="IPR027266">
    <property type="entry name" value="TrmE/GcvT-like"/>
</dbReference>
<feature type="binding site" evidence="10">
    <location>
        <position position="448"/>
    </location>
    <ligand>
        <name>(6S)-5-formyl-5,6,7,8-tetrahydrofolate</name>
        <dbReference type="ChEBI" id="CHEBI:57457"/>
    </ligand>
</feature>
<evidence type="ECO:0000256" key="6">
    <source>
        <dbReference type="ARBA" id="ARBA00022801"/>
    </source>
</evidence>
<dbReference type="Pfam" id="PF01926">
    <property type="entry name" value="MMR_HSR1"/>
    <property type="match status" value="1"/>
</dbReference>
<proteinExistence type="inferred from homology"/>
<dbReference type="NCBIfam" id="TIGR00231">
    <property type="entry name" value="small_GTP"/>
    <property type="match status" value="1"/>
</dbReference>
<dbReference type="GO" id="GO:0002098">
    <property type="term" value="P:tRNA wobble uridine modification"/>
    <property type="evidence" value="ECO:0007669"/>
    <property type="project" value="TreeGrafter"/>
</dbReference>
<comment type="caution">
    <text evidence="13">The sequence shown here is derived from an EMBL/GenBank/DDBJ whole genome shotgun (WGS) entry which is preliminary data.</text>
</comment>
<dbReference type="Proteomes" id="UP000885931">
    <property type="component" value="Unassembled WGS sequence"/>
</dbReference>
<dbReference type="InterPro" id="IPR004520">
    <property type="entry name" value="GTPase_MnmE"/>
</dbReference>
<dbReference type="CDD" id="cd14858">
    <property type="entry name" value="TrmE_N"/>
    <property type="match status" value="1"/>
</dbReference>
<feature type="binding site" evidence="10">
    <location>
        <begin position="271"/>
        <end position="274"/>
    </location>
    <ligand>
        <name>GTP</name>
        <dbReference type="ChEBI" id="CHEBI:37565"/>
    </ligand>
</feature>
<keyword evidence="5 10" id="KW-0547">Nucleotide-binding</keyword>
<organism evidence="13">
    <name type="scientific">candidate division WOR-3 bacterium</name>
    <dbReference type="NCBI Taxonomy" id="2052148"/>
    <lineage>
        <taxon>Bacteria</taxon>
        <taxon>Bacteria division WOR-3</taxon>
    </lineage>
</organism>
<reference evidence="13" key="1">
    <citation type="journal article" date="2020" name="mSystems">
        <title>Genome- and Community-Level Interaction Insights into Carbon Utilization and Element Cycling Functions of Hydrothermarchaeota in Hydrothermal Sediment.</title>
        <authorList>
            <person name="Zhou Z."/>
            <person name="Liu Y."/>
            <person name="Xu W."/>
            <person name="Pan J."/>
            <person name="Luo Z.H."/>
            <person name="Li M."/>
        </authorList>
    </citation>
    <scope>NUCLEOTIDE SEQUENCE [LARGE SCALE GENOMIC DNA]</scope>
    <source>
        <strain evidence="13">HyVt-237</strain>
    </source>
</reference>
<comment type="cofactor">
    <cofactor evidence="10">
        <name>K(+)</name>
        <dbReference type="ChEBI" id="CHEBI:29103"/>
    </cofactor>
    <text evidence="10">Binds 1 potassium ion per subunit.</text>
</comment>
<dbReference type="HAMAP" id="MF_00379">
    <property type="entry name" value="GTPase_MnmE"/>
    <property type="match status" value="1"/>
</dbReference>
<feature type="binding site" evidence="10">
    <location>
        <position position="20"/>
    </location>
    <ligand>
        <name>(6S)-5-formyl-5,6,7,8-tetrahydrofolate</name>
        <dbReference type="ChEBI" id="CHEBI:57457"/>
    </ligand>
</feature>
<dbReference type="AlphaFoldDB" id="A0A7C0XBC5"/>
<dbReference type="GO" id="GO:0046872">
    <property type="term" value="F:metal ion binding"/>
    <property type="evidence" value="ECO:0007669"/>
    <property type="project" value="UniProtKB-KW"/>
</dbReference>
<keyword evidence="4 10" id="KW-0479">Metal-binding</keyword>
<dbReference type="Pfam" id="PF12631">
    <property type="entry name" value="MnmE_helical"/>
    <property type="match status" value="1"/>
</dbReference>
<dbReference type="InterPro" id="IPR018948">
    <property type="entry name" value="GTP-bd_TrmE_N"/>
</dbReference>
<evidence type="ECO:0000256" key="1">
    <source>
        <dbReference type="ARBA" id="ARBA00011043"/>
    </source>
</evidence>
<evidence type="ECO:0000256" key="5">
    <source>
        <dbReference type="ARBA" id="ARBA00022741"/>
    </source>
</evidence>
<dbReference type="InterPro" id="IPR006073">
    <property type="entry name" value="GTP-bd"/>
</dbReference>